<gene>
    <name evidence="11" type="ORF">Ddye_016768</name>
</gene>
<evidence type="ECO:0000256" key="1">
    <source>
        <dbReference type="ARBA" id="ARBA00004141"/>
    </source>
</evidence>
<evidence type="ECO:0000256" key="3">
    <source>
        <dbReference type="ARBA" id="ARBA00022448"/>
    </source>
</evidence>
<comment type="caution">
    <text evidence="11">The sequence shown here is derived from an EMBL/GenBank/DDBJ whole genome shotgun (WGS) entry which is preliminary data.</text>
</comment>
<sequence>MKCSTTTTIPLKLHGGGHFEHILETVMAIDQDVENGANKEKAEMREPFIKQMNKGDDEFQRKSSNKGSIAIVLLSTFVAVLGSYAFGSCVGYSAPIQSAIREDLGLSLAEFSFFGSLLNIGAMIGAITSGHIADFMGRKGAMRMSAGFSIIGWSAIYFTEGALLLNAGRFLTGCGIGVFSYVVPIYIAEIAPKDLRGGLATLNQLMIVIGASVSFVAGTMLTWRLLALTGIIPCLLQLLGLFFIPESPRWLAKAGYQEEFGDALRKLRGDNADISEEAAEIQDYLENLQHQHKAGMLDLFQKRYRSSLTIGVGLFILQQFGGVNGIGFYASETFVSAGFPSGETGIIALACLQIPVTALGAFLVDNYGRKPLLLISASGTFLGSFLAGTSFLLQDHNLLKEWIPTLVLAGLLIYLGSFSIGMGSIPWIIMSEIFPINVKGAAGSLVNLAHWSGSWAISYAFNFLMQWSSSGTFYLFSSVCAATVLFVAKIVPETKGKTLEEIQASM</sequence>
<dbReference type="InterPro" id="IPR003663">
    <property type="entry name" value="Sugar/inositol_transpt"/>
</dbReference>
<dbReference type="FunFam" id="1.20.1250.20:FF:000043">
    <property type="entry name" value="sugar transporter ERD6-like 6"/>
    <property type="match status" value="1"/>
</dbReference>
<dbReference type="GO" id="GO:0051119">
    <property type="term" value="F:sugar transmembrane transporter activity"/>
    <property type="evidence" value="ECO:0007669"/>
    <property type="project" value="InterPro"/>
</dbReference>
<evidence type="ECO:0000313" key="11">
    <source>
        <dbReference type="EMBL" id="KAK2649279.1"/>
    </source>
</evidence>
<keyword evidence="3 8" id="KW-0813">Transport</keyword>
<proteinExistence type="inferred from homology"/>
<evidence type="ECO:0000313" key="12">
    <source>
        <dbReference type="Proteomes" id="UP001280121"/>
    </source>
</evidence>
<feature type="transmembrane region" description="Helical" evidence="9">
    <location>
        <begin position="113"/>
        <end position="133"/>
    </location>
</feature>
<feature type="transmembrane region" description="Helical" evidence="9">
    <location>
        <begin position="345"/>
        <end position="364"/>
    </location>
</feature>
<evidence type="ECO:0000256" key="4">
    <source>
        <dbReference type="ARBA" id="ARBA00022597"/>
    </source>
</evidence>
<reference evidence="11" key="1">
    <citation type="journal article" date="2023" name="Plant J.">
        <title>Genome sequences and population genomics provide insights into the demographic history, inbreeding, and mutation load of two 'living fossil' tree species of Dipteronia.</title>
        <authorList>
            <person name="Feng Y."/>
            <person name="Comes H.P."/>
            <person name="Chen J."/>
            <person name="Zhu S."/>
            <person name="Lu R."/>
            <person name="Zhang X."/>
            <person name="Li P."/>
            <person name="Qiu J."/>
            <person name="Olsen K.M."/>
            <person name="Qiu Y."/>
        </authorList>
    </citation>
    <scope>NUCLEOTIDE SEQUENCE</scope>
    <source>
        <strain evidence="11">KIB01</strain>
    </source>
</reference>
<feature type="transmembrane region" description="Helical" evidence="9">
    <location>
        <begin position="405"/>
        <end position="429"/>
    </location>
</feature>
<feature type="transmembrane region" description="Helical" evidence="9">
    <location>
        <begin position="170"/>
        <end position="187"/>
    </location>
</feature>
<dbReference type="InterPro" id="IPR036259">
    <property type="entry name" value="MFS_trans_sf"/>
</dbReference>
<organism evidence="11 12">
    <name type="scientific">Dipteronia dyeriana</name>
    <dbReference type="NCBI Taxonomy" id="168575"/>
    <lineage>
        <taxon>Eukaryota</taxon>
        <taxon>Viridiplantae</taxon>
        <taxon>Streptophyta</taxon>
        <taxon>Embryophyta</taxon>
        <taxon>Tracheophyta</taxon>
        <taxon>Spermatophyta</taxon>
        <taxon>Magnoliopsida</taxon>
        <taxon>eudicotyledons</taxon>
        <taxon>Gunneridae</taxon>
        <taxon>Pentapetalae</taxon>
        <taxon>rosids</taxon>
        <taxon>malvids</taxon>
        <taxon>Sapindales</taxon>
        <taxon>Sapindaceae</taxon>
        <taxon>Hippocastanoideae</taxon>
        <taxon>Acereae</taxon>
        <taxon>Dipteronia</taxon>
    </lineage>
</organism>
<feature type="transmembrane region" description="Helical" evidence="9">
    <location>
        <begin position="223"/>
        <end position="244"/>
    </location>
</feature>
<protein>
    <recommendedName>
        <fullName evidence="10">Major facilitator superfamily (MFS) profile domain-containing protein</fullName>
    </recommendedName>
</protein>
<feature type="domain" description="Major facilitator superfamily (MFS) profile" evidence="10">
    <location>
        <begin position="68"/>
        <end position="495"/>
    </location>
</feature>
<evidence type="ECO:0000256" key="9">
    <source>
        <dbReference type="SAM" id="Phobius"/>
    </source>
</evidence>
<keyword evidence="5 9" id="KW-0812">Transmembrane</keyword>
<evidence type="ECO:0000256" key="5">
    <source>
        <dbReference type="ARBA" id="ARBA00022692"/>
    </source>
</evidence>
<evidence type="ECO:0000256" key="8">
    <source>
        <dbReference type="RuleBase" id="RU003346"/>
    </source>
</evidence>
<dbReference type="PANTHER" id="PTHR48021:SF69">
    <property type="entry name" value="SUGAR TRANSPORTER ERD6-LIKE 16"/>
    <property type="match status" value="1"/>
</dbReference>
<feature type="transmembrane region" description="Helical" evidence="9">
    <location>
        <begin position="371"/>
        <end position="393"/>
    </location>
</feature>
<evidence type="ECO:0000256" key="2">
    <source>
        <dbReference type="ARBA" id="ARBA00010992"/>
    </source>
</evidence>
<dbReference type="InterPro" id="IPR020846">
    <property type="entry name" value="MFS_dom"/>
</dbReference>
<dbReference type="InterPro" id="IPR050549">
    <property type="entry name" value="MFS_Trehalose_Transporter"/>
</dbReference>
<feature type="transmembrane region" description="Helical" evidence="9">
    <location>
        <begin position="145"/>
        <end position="164"/>
    </location>
</feature>
<dbReference type="Gene3D" id="1.20.1250.20">
    <property type="entry name" value="MFS general substrate transporter like domains"/>
    <property type="match status" value="1"/>
</dbReference>
<feature type="transmembrane region" description="Helical" evidence="9">
    <location>
        <begin position="441"/>
        <end position="461"/>
    </location>
</feature>
<dbReference type="InterPro" id="IPR044775">
    <property type="entry name" value="MFS_ERD6/Tret1-like"/>
</dbReference>
<dbReference type="SUPFAM" id="SSF103473">
    <property type="entry name" value="MFS general substrate transporter"/>
    <property type="match status" value="1"/>
</dbReference>
<comment type="subcellular location">
    <subcellularLocation>
        <location evidence="1">Membrane</location>
        <topology evidence="1">Multi-pass membrane protein</topology>
    </subcellularLocation>
</comment>
<evidence type="ECO:0000256" key="6">
    <source>
        <dbReference type="ARBA" id="ARBA00022989"/>
    </source>
</evidence>
<dbReference type="PRINTS" id="PR00171">
    <property type="entry name" value="SUGRTRNSPORT"/>
</dbReference>
<dbReference type="InterPro" id="IPR005828">
    <property type="entry name" value="MFS_sugar_transport-like"/>
</dbReference>
<accession>A0AAD9U8A7</accession>
<feature type="transmembrane region" description="Helical" evidence="9">
    <location>
        <begin position="199"/>
        <end position="217"/>
    </location>
</feature>
<dbReference type="Proteomes" id="UP001280121">
    <property type="component" value="Unassembled WGS sequence"/>
</dbReference>
<keyword evidence="12" id="KW-1185">Reference proteome</keyword>
<keyword evidence="6 9" id="KW-1133">Transmembrane helix</keyword>
<feature type="transmembrane region" description="Helical" evidence="9">
    <location>
        <begin position="473"/>
        <end position="491"/>
    </location>
</feature>
<dbReference type="InterPro" id="IPR005829">
    <property type="entry name" value="Sugar_transporter_CS"/>
</dbReference>
<evidence type="ECO:0000259" key="10">
    <source>
        <dbReference type="PROSITE" id="PS50850"/>
    </source>
</evidence>
<dbReference type="NCBIfam" id="TIGR00879">
    <property type="entry name" value="SP"/>
    <property type="match status" value="1"/>
</dbReference>
<dbReference type="PROSITE" id="PS50850">
    <property type="entry name" value="MFS"/>
    <property type="match status" value="1"/>
</dbReference>
<evidence type="ECO:0000256" key="7">
    <source>
        <dbReference type="ARBA" id="ARBA00023136"/>
    </source>
</evidence>
<dbReference type="PROSITE" id="PS00216">
    <property type="entry name" value="SUGAR_TRANSPORT_1"/>
    <property type="match status" value="1"/>
</dbReference>
<dbReference type="EMBL" id="JANJYI010000005">
    <property type="protein sequence ID" value="KAK2649279.1"/>
    <property type="molecule type" value="Genomic_DNA"/>
</dbReference>
<dbReference type="Pfam" id="PF00083">
    <property type="entry name" value="Sugar_tr"/>
    <property type="match status" value="1"/>
</dbReference>
<keyword evidence="7 9" id="KW-0472">Membrane</keyword>
<keyword evidence="4" id="KW-0762">Sugar transport</keyword>
<dbReference type="CDD" id="cd17358">
    <property type="entry name" value="MFS_GLUT6_8_Class3_like"/>
    <property type="match status" value="1"/>
</dbReference>
<dbReference type="PANTHER" id="PTHR48021">
    <property type="match status" value="1"/>
</dbReference>
<feature type="transmembrane region" description="Helical" evidence="9">
    <location>
        <begin position="308"/>
        <end position="330"/>
    </location>
</feature>
<dbReference type="GO" id="GO:0016020">
    <property type="term" value="C:membrane"/>
    <property type="evidence" value="ECO:0007669"/>
    <property type="project" value="UniProtKB-SubCell"/>
</dbReference>
<comment type="similarity">
    <text evidence="2 8">Belongs to the major facilitator superfamily. Sugar transporter (TC 2.A.1.1) family.</text>
</comment>
<feature type="transmembrane region" description="Helical" evidence="9">
    <location>
        <begin position="69"/>
        <end position="93"/>
    </location>
</feature>
<name>A0AAD9U8A7_9ROSI</name>
<dbReference type="AlphaFoldDB" id="A0AAD9U8A7"/>